<proteinExistence type="predicted"/>
<accession>A0A0V1K3R1</accession>
<evidence type="ECO:0000313" key="1">
    <source>
        <dbReference type="EMBL" id="KRY72319.1"/>
    </source>
</evidence>
<protein>
    <submittedName>
        <fullName evidence="3">Uncharacterized protein</fullName>
    </submittedName>
</protein>
<name>A0A0V1K3R1_TRIPS</name>
<evidence type="ECO:0000313" key="6">
    <source>
        <dbReference type="Proteomes" id="UP000054826"/>
    </source>
</evidence>
<dbReference type="AlphaFoldDB" id="A0A0V1K3R1"/>
<dbReference type="Proteomes" id="UP000054805">
    <property type="component" value="Unassembled WGS sequence"/>
</dbReference>
<evidence type="ECO:0000313" key="3">
    <source>
        <dbReference type="EMBL" id="KRZ41895.1"/>
    </source>
</evidence>
<sequence>MANDVMQVFIKRLSKLSFTKIFIPKLTLLFSLFYNMGLSRSADELYANVMINIANGIVERGNLCE</sequence>
<gene>
    <name evidence="1" type="ORF">T4A_12566</name>
    <name evidence="2" type="ORF">T4B_13316</name>
    <name evidence="3" type="ORF">T4C_13221</name>
</gene>
<dbReference type="EMBL" id="JYDV01000018">
    <property type="protein sequence ID" value="KRZ41895.1"/>
    <property type="molecule type" value="Genomic_DNA"/>
</dbReference>
<reference evidence="4 5" key="1">
    <citation type="submission" date="2015-01" db="EMBL/GenBank/DDBJ databases">
        <title>Evolution of Trichinella species and genotypes.</title>
        <authorList>
            <person name="Korhonen P.K."/>
            <person name="Edoardo P."/>
            <person name="Giuseppe L.R."/>
            <person name="Gasser R.B."/>
        </authorList>
    </citation>
    <scope>NUCLEOTIDE SEQUENCE [LARGE SCALE GENOMIC DNA]</scope>
    <source>
        <strain evidence="1">ISS13</strain>
        <strain evidence="3">ISS176</strain>
        <strain evidence="2">ISS588</strain>
    </source>
</reference>
<evidence type="ECO:0000313" key="2">
    <source>
        <dbReference type="EMBL" id="KRZ19563.1"/>
    </source>
</evidence>
<evidence type="ECO:0000313" key="4">
    <source>
        <dbReference type="Proteomes" id="UP000054632"/>
    </source>
</evidence>
<dbReference type="EMBL" id="JYDS01000275">
    <property type="protein sequence ID" value="KRZ19563.1"/>
    <property type="molecule type" value="Genomic_DNA"/>
</dbReference>
<dbReference type="Proteomes" id="UP000054632">
    <property type="component" value="Unassembled WGS sequence"/>
</dbReference>
<evidence type="ECO:0000313" key="5">
    <source>
        <dbReference type="Proteomes" id="UP000054805"/>
    </source>
</evidence>
<keyword evidence="5" id="KW-1185">Reference proteome</keyword>
<comment type="caution">
    <text evidence="3">The sequence shown here is derived from an EMBL/GenBank/DDBJ whole genome shotgun (WGS) entry which is preliminary data.</text>
</comment>
<dbReference type="EMBL" id="JYDR01000046">
    <property type="protein sequence ID" value="KRY72319.1"/>
    <property type="molecule type" value="Genomic_DNA"/>
</dbReference>
<organism evidence="3 6">
    <name type="scientific">Trichinella pseudospiralis</name>
    <name type="common">Parasitic roundworm</name>
    <dbReference type="NCBI Taxonomy" id="6337"/>
    <lineage>
        <taxon>Eukaryota</taxon>
        <taxon>Metazoa</taxon>
        <taxon>Ecdysozoa</taxon>
        <taxon>Nematoda</taxon>
        <taxon>Enoplea</taxon>
        <taxon>Dorylaimia</taxon>
        <taxon>Trichinellida</taxon>
        <taxon>Trichinellidae</taxon>
        <taxon>Trichinella</taxon>
    </lineage>
</organism>
<dbReference type="Proteomes" id="UP000054826">
    <property type="component" value="Unassembled WGS sequence"/>
</dbReference>